<keyword evidence="1" id="KW-0812">Transmembrane</keyword>
<dbReference type="AlphaFoldDB" id="A0A9D1YYM3"/>
<reference evidence="2" key="1">
    <citation type="journal article" date="2021" name="PeerJ">
        <title>Extensive microbial diversity within the chicken gut microbiome revealed by metagenomics and culture.</title>
        <authorList>
            <person name="Gilroy R."/>
            <person name="Ravi A."/>
            <person name="Getino M."/>
            <person name="Pursley I."/>
            <person name="Horton D.L."/>
            <person name="Alikhan N.F."/>
            <person name="Baker D."/>
            <person name="Gharbi K."/>
            <person name="Hall N."/>
            <person name="Watson M."/>
            <person name="Adriaenssens E.M."/>
            <person name="Foster-Nyarko E."/>
            <person name="Jarju S."/>
            <person name="Secka A."/>
            <person name="Antonio M."/>
            <person name="Oren A."/>
            <person name="Chaudhuri R.R."/>
            <person name="La Ragione R."/>
            <person name="Hildebrand F."/>
            <person name="Pallen M.J."/>
        </authorList>
    </citation>
    <scope>NUCLEOTIDE SEQUENCE</scope>
    <source>
        <strain evidence="2">ChiGjej1B1-98</strain>
    </source>
</reference>
<feature type="transmembrane region" description="Helical" evidence="1">
    <location>
        <begin position="39"/>
        <end position="61"/>
    </location>
</feature>
<feature type="transmembrane region" description="Helical" evidence="1">
    <location>
        <begin position="158"/>
        <end position="177"/>
    </location>
</feature>
<feature type="transmembrane region" description="Helical" evidence="1">
    <location>
        <begin position="98"/>
        <end position="117"/>
    </location>
</feature>
<evidence type="ECO:0000256" key="1">
    <source>
        <dbReference type="SAM" id="Phobius"/>
    </source>
</evidence>
<feature type="transmembrane region" description="Helical" evidence="1">
    <location>
        <begin position="67"/>
        <end position="91"/>
    </location>
</feature>
<dbReference type="Proteomes" id="UP000824005">
    <property type="component" value="Unassembled WGS sequence"/>
</dbReference>
<sequence>MLTKMLEDPAIEHPELTKRKYPGAIRVGLALMSKRMAPFAFVIGAFVSVAVAIVIVVTAFTPQNASVVQALMFGVGPLLSYLAVVTALGATRASWPPVLLGAVGIVTACSAHMTWYAELETNSAAGTSRTWLALIVSAALLISGAAGALIWRHVSRVIPTLAAVSLSTLGGVVAGVLTVPVLVIPGTTLVLALAALVIVMVRHRNEHQNLKRRAAAAAQS</sequence>
<proteinExistence type="predicted"/>
<evidence type="ECO:0000313" key="3">
    <source>
        <dbReference type="Proteomes" id="UP000824005"/>
    </source>
</evidence>
<dbReference type="InterPro" id="IPR036259">
    <property type="entry name" value="MFS_trans_sf"/>
</dbReference>
<feature type="transmembrane region" description="Helical" evidence="1">
    <location>
        <begin position="183"/>
        <end position="203"/>
    </location>
</feature>
<evidence type="ECO:0000313" key="2">
    <source>
        <dbReference type="EMBL" id="HIY67716.1"/>
    </source>
</evidence>
<comment type="caution">
    <text evidence="2">The sequence shown here is derived from an EMBL/GenBank/DDBJ whole genome shotgun (WGS) entry which is preliminary data.</text>
</comment>
<dbReference type="EMBL" id="DXDC01000476">
    <property type="protein sequence ID" value="HIY67716.1"/>
    <property type="molecule type" value="Genomic_DNA"/>
</dbReference>
<protein>
    <submittedName>
        <fullName evidence="2">Uncharacterized protein</fullName>
    </submittedName>
</protein>
<feature type="transmembrane region" description="Helical" evidence="1">
    <location>
        <begin position="129"/>
        <end position="151"/>
    </location>
</feature>
<accession>A0A9D1YYM3</accession>
<dbReference type="SUPFAM" id="SSF103473">
    <property type="entry name" value="MFS general substrate transporter"/>
    <property type="match status" value="1"/>
</dbReference>
<keyword evidence="1" id="KW-1133">Transmembrane helix</keyword>
<name>A0A9D1YYM3_9MICO</name>
<keyword evidence="1" id="KW-0472">Membrane</keyword>
<reference evidence="2" key="2">
    <citation type="submission" date="2021-04" db="EMBL/GenBank/DDBJ databases">
        <authorList>
            <person name="Gilroy R."/>
        </authorList>
    </citation>
    <scope>NUCLEOTIDE SEQUENCE</scope>
    <source>
        <strain evidence="2">ChiGjej1B1-98</strain>
    </source>
</reference>
<organism evidence="2 3">
    <name type="scientific">Candidatus Agrococcus pullicola</name>
    <dbReference type="NCBI Taxonomy" id="2838429"/>
    <lineage>
        <taxon>Bacteria</taxon>
        <taxon>Bacillati</taxon>
        <taxon>Actinomycetota</taxon>
        <taxon>Actinomycetes</taxon>
        <taxon>Micrococcales</taxon>
        <taxon>Microbacteriaceae</taxon>
        <taxon>Agrococcus</taxon>
    </lineage>
</organism>
<gene>
    <name evidence="2" type="ORF">H9830_15730</name>
</gene>